<feature type="chain" id="PRO_5016418019" evidence="2">
    <location>
        <begin position="27"/>
        <end position="170"/>
    </location>
</feature>
<evidence type="ECO:0000313" key="4">
    <source>
        <dbReference type="Proteomes" id="UP000245768"/>
    </source>
</evidence>
<feature type="compositionally biased region" description="Basic and acidic residues" evidence="1">
    <location>
        <begin position="136"/>
        <end position="149"/>
    </location>
</feature>
<keyword evidence="4" id="KW-1185">Reference proteome</keyword>
<dbReference type="InParanoid" id="A0A316YYE9"/>
<feature type="region of interest" description="Disordered" evidence="1">
    <location>
        <begin position="130"/>
        <end position="170"/>
    </location>
</feature>
<protein>
    <submittedName>
        <fullName evidence="3">Uncharacterized protein</fullName>
    </submittedName>
</protein>
<proteinExistence type="predicted"/>
<organism evidence="3 4">
    <name type="scientific">Acaromyces ingoldii</name>
    <dbReference type="NCBI Taxonomy" id="215250"/>
    <lineage>
        <taxon>Eukaryota</taxon>
        <taxon>Fungi</taxon>
        <taxon>Dikarya</taxon>
        <taxon>Basidiomycota</taxon>
        <taxon>Ustilaginomycotina</taxon>
        <taxon>Exobasidiomycetes</taxon>
        <taxon>Exobasidiales</taxon>
        <taxon>Cryptobasidiaceae</taxon>
        <taxon>Acaromyces</taxon>
    </lineage>
</organism>
<feature type="compositionally biased region" description="Polar residues" evidence="1">
    <location>
        <begin position="150"/>
        <end position="170"/>
    </location>
</feature>
<dbReference type="EMBL" id="KZ819634">
    <property type="protein sequence ID" value="PWN94211.1"/>
    <property type="molecule type" value="Genomic_DNA"/>
</dbReference>
<keyword evidence="2" id="KW-0732">Signal</keyword>
<reference evidence="3 4" key="1">
    <citation type="journal article" date="2018" name="Mol. Biol. Evol.">
        <title>Broad Genomic Sampling Reveals a Smut Pathogenic Ancestry of the Fungal Clade Ustilaginomycotina.</title>
        <authorList>
            <person name="Kijpornyongpan T."/>
            <person name="Mondo S.J."/>
            <person name="Barry K."/>
            <person name="Sandor L."/>
            <person name="Lee J."/>
            <person name="Lipzen A."/>
            <person name="Pangilinan J."/>
            <person name="LaButti K."/>
            <person name="Hainaut M."/>
            <person name="Henrissat B."/>
            <person name="Grigoriev I.V."/>
            <person name="Spatafora J.W."/>
            <person name="Aime M.C."/>
        </authorList>
    </citation>
    <scope>NUCLEOTIDE SEQUENCE [LARGE SCALE GENOMIC DNA]</scope>
    <source>
        <strain evidence="3 4">MCA 4198</strain>
    </source>
</reference>
<sequence length="170" mass="19060">MPICFKVRLVAYAFTLLLSLSALSHAAPLPLSPSLEALLRLSHWRRPLFHNSSSDALATVLILADFRDGVEQERLLTFPPPKRDGSTSPDRLRLEKRRPWLDFIGGDMGDLYMPKKLRSKMLKSVSQVLPPLPARSHAEQSTKEGEQVLKRSTTMDTSGTSLTSRFSKCE</sequence>
<evidence type="ECO:0000256" key="2">
    <source>
        <dbReference type="SAM" id="SignalP"/>
    </source>
</evidence>
<gene>
    <name evidence="3" type="ORF">FA10DRAFT_43379</name>
</gene>
<accession>A0A316YYE9</accession>
<evidence type="ECO:0000313" key="3">
    <source>
        <dbReference type="EMBL" id="PWN94211.1"/>
    </source>
</evidence>
<dbReference type="RefSeq" id="XP_025381409.1">
    <property type="nucleotide sequence ID" value="XM_025525480.1"/>
</dbReference>
<feature type="signal peptide" evidence="2">
    <location>
        <begin position="1"/>
        <end position="26"/>
    </location>
</feature>
<name>A0A316YYE9_9BASI</name>
<dbReference type="GeneID" id="37047396"/>
<evidence type="ECO:0000256" key="1">
    <source>
        <dbReference type="SAM" id="MobiDB-lite"/>
    </source>
</evidence>
<dbReference type="Proteomes" id="UP000245768">
    <property type="component" value="Unassembled WGS sequence"/>
</dbReference>
<dbReference type="AlphaFoldDB" id="A0A316YYE9"/>